<proteinExistence type="predicted"/>
<organism evidence="3 4">
    <name type="scientific">Seiridium cardinale</name>
    <dbReference type="NCBI Taxonomy" id="138064"/>
    <lineage>
        <taxon>Eukaryota</taxon>
        <taxon>Fungi</taxon>
        <taxon>Dikarya</taxon>
        <taxon>Ascomycota</taxon>
        <taxon>Pezizomycotina</taxon>
        <taxon>Sordariomycetes</taxon>
        <taxon>Xylariomycetidae</taxon>
        <taxon>Amphisphaeriales</taxon>
        <taxon>Sporocadaceae</taxon>
        <taxon>Seiridium</taxon>
    </lineage>
</organism>
<feature type="compositionally biased region" description="Polar residues" evidence="2">
    <location>
        <begin position="111"/>
        <end position="134"/>
    </location>
</feature>
<sequence>MVLFPIRIPVPVPVLGLSLLAVRFLRFLTFLCTFFSVGAMNVTAQYPAAMQSPTRARGPREFDDVPFRGKQARFDNHDDFYAFLESNRGPGGVNTGLPPQAQNSPQSQPQRNGQTGPPHSSPSDQSRPPVSNTFQPPQRSGSNRSRPPSYSGSRSEELLVDRHSDSSNKNGENNHKVQRQNGRRGGGRPPTAGGPPGGSPARTAGSSPQQQQDSARPTSSGSSNLESAGAAIQRLKSPSVMTCVLQPLDHKVKEYNGLMHKEQDEMARLDEEIRLLQERRSQAEMRFLDAKSKHDDYRRQYEDVQRAMRGEISAQREPPQRPMVQRPMSIRDEDEDFDDEEYEPQPVHRRVQSQQSFGRTSQKGGFGARFRSSIFGGR</sequence>
<evidence type="ECO:0000313" key="3">
    <source>
        <dbReference type="EMBL" id="KAK9772158.1"/>
    </source>
</evidence>
<feature type="compositionally biased region" description="Polar residues" evidence="2">
    <location>
        <begin position="209"/>
        <end position="226"/>
    </location>
</feature>
<dbReference type="Proteomes" id="UP001465668">
    <property type="component" value="Unassembled WGS sequence"/>
</dbReference>
<keyword evidence="1" id="KW-0175">Coiled coil</keyword>
<dbReference type="EMBL" id="JARVKM010000065">
    <property type="protein sequence ID" value="KAK9772158.1"/>
    <property type="molecule type" value="Genomic_DNA"/>
</dbReference>
<feature type="coiled-coil region" evidence="1">
    <location>
        <begin position="252"/>
        <end position="286"/>
    </location>
</feature>
<evidence type="ECO:0000313" key="4">
    <source>
        <dbReference type="Proteomes" id="UP001465668"/>
    </source>
</evidence>
<feature type="compositionally biased region" description="Low complexity" evidence="2">
    <location>
        <begin position="98"/>
        <end position="110"/>
    </location>
</feature>
<gene>
    <name evidence="3" type="ORF">SCAR479_11167</name>
</gene>
<reference evidence="3 4" key="1">
    <citation type="submission" date="2024-02" db="EMBL/GenBank/DDBJ databases">
        <title>First draft genome assembly of two strains of Seiridium cardinale.</title>
        <authorList>
            <person name="Emiliani G."/>
            <person name="Scali E."/>
        </authorList>
    </citation>
    <scope>NUCLEOTIDE SEQUENCE [LARGE SCALE GENOMIC DNA]</scope>
    <source>
        <strain evidence="3 4">BM-138-000479</strain>
    </source>
</reference>
<feature type="compositionally biased region" description="Basic and acidic residues" evidence="2">
    <location>
        <begin position="154"/>
        <end position="166"/>
    </location>
</feature>
<accession>A0ABR2XEC5</accession>
<feature type="region of interest" description="Disordered" evidence="2">
    <location>
        <begin position="310"/>
        <end position="378"/>
    </location>
</feature>
<feature type="compositionally biased region" description="Acidic residues" evidence="2">
    <location>
        <begin position="332"/>
        <end position="343"/>
    </location>
</feature>
<protein>
    <submittedName>
        <fullName evidence="3">Uncharacterized protein</fullName>
    </submittedName>
</protein>
<feature type="compositionally biased region" description="Low complexity" evidence="2">
    <location>
        <begin position="199"/>
        <end position="208"/>
    </location>
</feature>
<comment type="caution">
    <text evidence="3">The sequence shown here is derived from an EMBL/GenBank/DDBJ whole genome shotgun (WGS) entry which is preliminary data.</text>
</comment>
<evidence type="ECO:0000256" key="1">
    <source>
        <dbReference type="SAM" id="Coils"/>
    </source>
</evidence>
<name>A0ABR2XEC5_9PEZI</name>
<feature type="compositionally biased region" description="Basic residues" evidence="2">
    <location>
        <begin position="176"/>
        <end position="186"/>
    </location>
</feature>
<feature type="compositionally biased region" description="Polar residues" evidence="2">
    <location>
        <begin position="352"/>
        <end position="363"/>
    </location>
</feature>
<feature type="compositionally biased region" description="Low complexity" evidence="2">
    <location>
        <begin position="135"/>
        <end position="153"/>
    </location>
</feature>
<feature type="region of interest" description="Disordered" evidence="2">
    <location>
        <begin position="83"/>
        <end position="228"/>
    </location>
</feature>
<evidence type="ECO:0000256" key="2">
    <source>
        <dbReference type="SAM" id="MobiDB-lite"/>
    </source>
</evidence>
<keyword evidence="4" id="KW-1185">Reference proteome</keyword>